<evidence type="ECO:0000256" key="2">
    <source>
        <dbReference type="ARBA" id="ARBA00022448"/>
    </source>
</evidence>
<dbReference type="SUPFAM" id="SSF49464">
    <property type="entry name" value="Carboxypeptidase regulatory domain-like"/>
    <property type="match status" value="1"/>
</dbReference>
<dbReference type="PROSITE" id="PS52016">
    <property type="entry name" value="TONB_DEPENDENT_REC_3"/>
    <property type="match status" value="1"/>
</dbReference>
<keyword evidence="3 7" id="KW-1134">Transmembrane beta strand</keyword>
<evidence type="ECO:0000313" key="11">
    <source>
        <dbReference type="Proteomes" id="UP001528920"/>
    </source>
</evidence>
<dbReference type="NCBIfam" id="TIGR04056">
    <property type="entry name" value="OMP_RagA_SusC"/>
    <property type="match status" value="1"/>
</dbReference>
<dbReference type="SUPFAM" id="SSF56935">
    <property type="entry name" value="Porins"/>
    <property type="match status" value="1"/>
</dbReference>
<sequence length="1014" mass="112050">MKRKILMLMVLLTGFSSYLFAQQTISGNIVDKTDNSPLIGVSVYEKGTTNGTVTDFDGNYALSVAGEESVLVYSFVGYETIEKLVGALTVIDVALGVDSESLEEVVVVGYGTQKKSHLTGAISKVVNDDMEQVAVARVDDALVGKISGVSIQATDGGAGTAPTIRIRGTGSISGSSDPLIVVDGIVVDSDYLGNLDMNDVASFEVLKDAASAAIYGSRGANGVIMITSKQGKAGKTKFNYNSYIGFKEAHKSDAYDFSVAETAAAELAATGSISPQTEYKQMIGVDRSWQDVIFDGGTITNHSLSARGGNENTKFSTALNYSHDEGVLLTDDYKKYSLKLKLDTKISDKFSMGVSLTPSFSDRRRFDGSTHDILRQTVWLPVYHDENTIQYVDRNTYPDVQVGDYANQRHFDNYMLNGSEVDISNTSNVNPAAKVKERDYTYKKFKLYGSVYAKYKIISGLNFKTTVGGSFQNTDVRRWQGPLAHRNGADNTQLFESNQNRIHLVNDNFFSYNKRIGDHDISAILGVSVETWDTEFSSMSGTDYAFDYIQNMSAAGTISSADSGEYEERLLSFTSRVNYAYKDKYLASASFRRDGSSRFGSDTKYGDFTAFSVGWRLTEEDFLKDYSFIDNLKLRFSFGVTGNNAIDASTVYEEHYPYLALLETSSAIVNGAAGTGFNALNISNPDLGWEKSVEFNPGIDFMFFNGLLAGSFDYYKRTSDNLILENPVSSTTGFDAALINRGEVENSGIEIELRSRVKITNDLTWTGTLLASKNKNKLNDFAESNGQIQSVDSKRAAEWINMEGLPISSFYGWVVDKDIPLEYLNNPYHPVGAEAQDVYVKDLNGDGIIDDEDKAVLGNPYPELIWSFSNDFSYKNFDFSFMFQGSHGAEVRNMGDQYIFNQFNSRMDYNPATTPDQQFIKAKIFTDDIVQDASYVALRNVNIGYSFGNEVLGRTFIEKARVYVSAQNLLYFTADDYTGFNPESVDNTSPTTYGYQRAGSPVYRTISVGVNLDF</sequence>
<feature type="domain" description="TonB-dependent receptor plug" evidence="9">
    <location>
        <begin position="115"/>
        <end position="223"/>
    </location>
</feature>
<dbReference type="InterPro" id="IPR023996">
    <property type="entry name" value="TonB-dep_OMP_SusC/RagA"/>
</dbReference>
<protein>
    <submittedName>
        <fullName evidence="10">TonB-dependent receptor</fullName>
    </submittedName>
</protein>
<dbReference type="InterPro" id="IPR023997">
    <property type="entry name" value="TonB-dep_OMP_SusC/RagA_CS"/>
</dbReference>
<dbReference type="NCBIfam" id="TIGR04057">
    <property type="entry name" value="SusC_RagA_signa"/>
    <property type="match status" value="1"/>
</dbReference>
<evidence type="ECO:0000313" key="10">
    <source>
        <dbReference type="EMBL" id="MDE5418802.1"/>
    </source>
</evidence>
<comment type="caution">
    <text evidence="10">The sequence shown here is derived from an EMBL/GenBank/DDBJ whole genome shotgun (WGS) entry which is preliminary data.</text>
</comment>
<evidence type="ECO:0000256" key="8">
    <source>
        <dbReference type="SAM" id="SignalP"/>
    </source>
</evidence>
<name>A0ABT5VU00_9BACT</name>
<dbReference type="RefSeq" id="WP_275110134.1">
    <property type="nucleotide sequence ID" value="NZ_JAKJSC010000002.1"/>
</dbReference>
<feature type="chain" id="PRO_5045803676" evidence="8">
    <location>
        <begin position="22"/>
        <end position="1014"/>
    </location>
</feature>
<keyword evidence="8" id="KW-0732">Signal</keyword>
<dbReference type="EMBL" id="JAKJSC010000002">
    <property type="protein sequence ID" value="MDE5418802.1"/>
    <property type="molecule type" value="Genomic_DNA"/>
</dbReference>
<keyword evidence="10" id="KW-0675">Receptor</keyword>
<dbReference type="InterPro" id="IPR037066">
    <property type="entry name" value="Plug_dom_sf"/>
</dbReference>
<reference evidence="10 11" key="1">
    <citation type="submission" date="2022-01" db="EMBL/GenBank/DDBJ databases">
        <title>Labilibaculum sp. nov, a marine bacterium isolated from Antarctica.</title>
        <authorList>
            <person name="Dai W."/>
        </authorList>
    </citation>
    <scope>NUCLEOTIDE SEQUENCE [LARGE SCALE GENOMIC DNA]</scope>
    <source>
        <strain evidence="10 11">DW002</strain>
    </source>
</reference>
<organism evidence="10 11">
    <name type="scientific">Paralabilibaculum antarcticum</name>
    <dbReference type="NCBI Taxonomy" id="2912572"/>
    <lineage>
        <taxon>Bacteria</taxon>
        <taxon>Pseudomonadati</taxon>
        <taxon>Bacteroidota</taxon>
        <taxon>Bacteroidia</taxon>
        <taxon>Marinilabiliales</taxon>
        <taxon>Marinifilaceae</taxon>
        <taxon>Paralabilibaculum</taxon>
    </lineage>
</organism>
<feature type="signal peptide" evidence="8">
    <location>
        <begin position="1"/>
        <end position="21"/>
    </location>
</feature>
<dbReference type="Gene3D" id="2.60.40.1120">
    <property type="entry name" value="Carboxypeptidase-like, regulatory domain"/>
    <property type="match status" value="1"/>
</dbReference>
<dbReference type="InterPro" id="IPR012910">
    <property type="entry name" value="Plug_dom"/>
</dbReference>
<comment type="similarity">
    <text evidence="7">Belongs to the TonB-dependent receptor family.</text>
</comment>
<evidence type="ECO:0000259" key="9">
    <source>
        <dbReference type="Pfam" id="PF07715"/>
    </source>
</evidence>
<evidence type="ECO:0000256" key="3">
    <source>
        <dbReference type="ARBA" id="ARBA00022452"/>
    </source>
</evidence>
<comment type="subcellular location">
    <subcellularLocation>
        <location evidence="1 7">Cell outer membrane</location>
        <topology evidence="1 7">Multi-pass membrane protein</topology>
    </subcellularLocation>
</comment>
<evidence type="ECO:0000256" key="4">
    <source>
        <dbReference type="ARBA" id="ARBA00022692"/>
    </source>
</evidence>
<evidence type="ECO:0000256" key="5">
    <source>
        <dbReference type="ARBA" id="ARBA00023136"/>
    </source>
</evidence>
<evidence type="ECO:0000256" key="7">
    <source>
        <dbReference type="PROSITE-ProRule" id="PRU01360"/>
    </source>
</evidence>
<keyword evidence="6 7" id="KW-0998">Cell outer membrane</keyword>
<keyword evidence="2 7" id="KW-0813">Transport</keyword>
<dbReference type="InterPro" id="IPR039426">
    <property type="entry name" value="TonB-dep_rcpt-like"/>
</dbReference>
<evidence type="ECO:0000256" key="1">
    <source>
        <dbReference type="ARBA" id="ARBA00004571"/>
    </source>
</evidence>
<dbReference type="Gene3D" id="2.170.130.10">
    <property type="entry name" value="TonB-dependent receptor, plug domain"/>
    <property type="match status" value="1"/>
</dbReference>
<keyword evidence="5 7" id="KW-0472">Membrane</keyword>
<dbReference type="Proteomes" id="UP001528920">
    <property type="component" value="Unassembled WGS sequence"/>
</dbReference>
<proteinExistence type="inferred from homology"/>
<gene>
    <name evidence="10" type="ORF">L3049_12370</name>
</gene>
<accession>A0ABT5VU00</accession>
<dbReference type="Pfam" id="PF13715">
    <property type="entry name" value="CarbopepD_reg_2"/>
    <property type="match status" value="1"/>
</dbReference>
<keyword evidence="11" id="KW-1185">Reference proteome</keyword>
<dbReference type="Gene3D" id="2.40.170.20">
    <property type="entry name" value="TonB-dependent receptor, beta-barrel domain"/>
    <property type="match status" value="1"/>
</dbReference>
<evidence type="ECO:0000256" key="6">
    <source>
        <dbReference type="ARBA" id="ARBA00023237"/>
    </source>
</evidence>
<keyword evidence="4 7" id="KW-0812">Transmembrane</keyword>
<dbReference type="InterPro" id="IPR036942">
    <property type="entry name" value="Beta-barrel_TonB_sf"/>
</dbReference>
<dbReference type="Pfam" id="PF07715">
    <property type="entry name" value="Plug"/>
    <property type="match status" value="1"/>
</dbReference>
<dbReference type="InterPro" id="IPR008969">
    <property type="entry name" value="CarboxyPept-like_regulatory"/>
</dbReference>